<dbReference type="Proteomes" id="UP000009296">
    <property type="component" value="Chromosome"/>
</dbReference>
<dbReference type="SFLD" id="SFLDG01170">
    <property type="entry name" value="Pyruvoyl-dependent_arginine_de"/>
    <property type="match status" value="1"/>
</dbReference>
<dbReference type="Pfam" id="PF01862">
    <property type="entry name" value="PvlArgDC"/>
    <property type="match status" value="1"/>
</dbReference>
<comment type="cofactor">
    <cofactor evidence="6">
        <name>pyruvate</name>
        <dbReference type="ChEBI" id="CHEBI:15361"/>
    </cofactor>
    <text evidence="6">Binds 1 pyruvoyl group covalently per subunit.</text>
</comment>
<gene>
    <name evidence="6" type="primary">pdaD</name>
    <name evidence="7" type="ordered locus">Metok_1153</name>
</gene>
<dbReference type="KEGG" id="mok:Metok_1153"/>
<evidence type="ECO:0000313" key="8">
    <source>
        <dbReference type="Proteomes" id="UP000009296"/>
    </source>
</evidence>
<comment type="catalytic activity">
    <reaction evidence="5 6">
        <text>L-arginine + H(+) = agmatine + CO2</text>
        <dbReference type="Rhea" id="RHEA:17641"/>
        <dbReference type="ChEBI" id="CHEBI:15378"/>
        <dbReference type="ChEBI" id="CHEBI:16526"/>
        <dbReference type="ChEBI" id="CHEBI:32682"/>
        <dbReference type="ChEBI" id="CHEBI:58145"/>
        <dbReference type="EC" id="4.1.1.19"/>
    </reaction>
</comment>
<evidence type="ECO:0000313" key="7">
    <source>
        <dbReference type="EMBL" id="AEH07122.1"/>
    </source>
</evidence>
<keyword evidence="3 6" id="KW-0456">Lyase</keyword>
<dbReference type="EC" id="4.1.1.19" evidence="6"/>
<dbReference type="PANTHER" id="PTHR40438:SF1">
    <property type="entry name" value="PYRUVOYL-DEPENDENT ARGININE DECARBOXYLASE"/>
    <property type="match status" value="1"/>
</dbReference>
<name>F8ANY1_METOI</name>
<evidence type="ECO:0000256" key="2">
    <source>
        <dbReference type="ARBA" id="ARBA00022793"/>
    </source>
</evidence>
<dbReference type="SUPFAM" id="SSF56271">
    <property type="entry name" value="Pyruvoyl-dependent histidine and arginine decarboxylases"/>
    <property type="match status" value="1"/>
</dbReference>
<dbReference type="NCBIfam" id="TIGR00286">
    <property type="entry name" value="pyruvoyl-dependent arginine decarboxylase"/>
    <property type="match status" value="1"/>
</dbReference>
<protein>
    <recommendedName>
        <fullName evidence="6">Pyruvoyl-dependent arginine decarboxylase</fullName>
        <shortName evidence="6">PvlArgDC</shortName>
        <ecNumber evidence="6">4.1.1.19</ecNumber>
    </recommendedName>
    <component>
        <recommendedName>
            <fullName evidence="6">Pyruvoyl-dependent arginine decarboxylase subunit beta</fullName>
        </recommendedName>
    </component>
    <component>
        <recommendedName>
            <fullName evidence="6">Pyruvoyl-dependent arginine decarboxylase subunit alpha</fullName>
        </recommendedName>
    </component>
</protein>
<dbReference type="STRING" id="647113.Metok_1153"/>
<dbReference type="InterPro" id="IPR016104">
    <property type="entry name" value="Pyr-dep_his/arg-deCO2ase"/>
</dbReference>
<dbReference type="HAMAP" id="MF_01404">
    <property type="entry name" value="PvlArgDC"/>
    <property type="match status" value="1"/>
</dbReference>
<dbReference type="Gene3D" id="3.50.20.10">
    <property type="entry name" value="Pyruvoyl-Dependent Histidine Decarboxylase, subunit B"/>
    <property type="match status" value="1"/>
</dbReference>
<feature type="site" description="Cleavage (non-hydrolytic)" evidence="6">
    <location>
        <begin position="58"/>
        <end position="59"/>
    </location>
</feature>
<feature type="modified residue" description="Pyruvic acid (Ser)" evidence="6">
    <location>
        <position position="59"/>
    </location>
</feature>
<keyword evidence="2 6" id="KW-0210">Decarboxylase</keyword>
<feature type="chain" id="PRO_5023446934" description="Pyruvoyl-dependent arginine decarboxylase subunit beta" evidence="6">
    <location>
        <begin position="1"/>
        <end position="58"/>
    </location>
</feature>
<organism evidence="7 8">
    <name type="scientific">Methanothermococcus okinawensis (strain DSM 14208 / JCM 11175 / IH1)</name>
    <dbReference type="NCBI Taxonomy" id="647113"/>
    <lineage>
        <taxon>Archaea</taxon>
        <taxon>Methanobacteriati</taxon>
        <taxon>Methanobacteriota</taxon>
        <taxon>Methanomada group</taxon>
        <taxon>Methanococci</taxon>
        <taxon>Methanococcales</taxon>
        <taxon>Methanococcaceae</taxon>
        <taxon>Methanothermococcus</taxon>
    </lineage>
</organism>
<evidence type="ECO:0000256" key="3">
    <source>
        <dbReference type="ARBA" id="ARBA00023239"/>
    </source>
</evidence>
<dbReference type="HOGENOM" id="CLU_114389_2_0_2"/>
<accession>F8ANY1</accession>
<proteinExistence type="inferred from homology"/>
<dbReference type="AlphaFoldDB" id="F8ANY1"/>
<dbReference type="GO" id="GO:0008792">
    <property type="term" value="F:arginine decarboxylase activity"/>
    <property type="evidence" value="ECO:0007669"/>
    <property type="project" value="UniProtKB-UniRule"/>
</dbReference>
<dbReference type="GO" id="GO:0006527">
    <property type="term" value="P:L-arginine catabolic process"/>
    <property type="evidence" value="ECO:0007669"/>
    <property type="project" value="InterPro"/>
</dbReference>
<evidence type="ECO:0000256" key="4">
    <source>
        <dbReference type="ARBA" id="ARBA00023317"/>
    </source>
</evidence>
<dbReference type="InterPro" id="IPR016105">
    <property type="entry name" value="Pyr-dep_his/arg-deCO2ase_sand"/>
</dbReference>
<sequence>MDNKSCCSDMGSPIHSPFKVPNTVSLVAGVGDANNPLNAFDMALLDAGIGNLNLIRISSIMPPKAEVIPLPKIPMGSLVPTAYGYQTSDVKGETVSAAISVAIPKDKELCGLIMEYEGICGKKEAEDTVRNMAKEGFEMRGWEIDKIISIASEHVVENIGCAFAAAALWYK</sequence>
<keyword evidence="8" id="KW-1185">Reference proteome</keyword>
<dbReference type="SFLD" id="SFLDS00055">
    <property type="entry name" value="Pyruvoyl-Dependent_Histidine/A"/>
    <property type="match status" value="1"/>
</dbReference>
<feature type="chain" id="PRO_5023446933" description="Pyruvoyl-dependent arginine decarboxylase subunit alpha" evidence="6">
    <location>
        <begin position="59"/>
        <end position="171"/>
    </location>
</feature>
<reference evidence="7" key="1">
    <citation type="submission" date="2011-05" db="EMBL/GenBank/DDBJ databases">
        <title>Complete sequence of chromosome of Methanothermococcus okinawensis IH1.</title>
        <authorList>
            <consortium name="US DOE Joint Genome Institute"/>
            <person name="Lucas S."/>
            <person name="Han J."/>
            <person name="Lapidus A."/>
            <person name="Cheng J.-F."/>
            <person name="Goodwin L."/>
            <person name="Pitluck S."/>
            <person name="Peters L."/>
            <person name="Mikhailova N."/>
            <person name="Held B."/>
            <person name="Han C."/>
            <person name="Tapia R."/>
            <person name="Land M."/>
            <person name="Hauser L."/>
            <person name="Kyrpides N."/>
            <person name="Ivanova N."/>
            <person name="Pagani I."/>
            <person name="Sieprawska-Lupa M."/>
            <person name="Takai K."/>
            <person name="Miyazaki J."/>
            <person name="Whitman W."/>
            <person name="Woyke T."/>
        </authorList>
    </citation>
    <scope>NUCLEOTIDE SEQUENCE [LARGE SCALE GENOMIC DNA]</scope>
    <source>
        <strain evidence="7">IH1</strain>
    </source>
</reference>
<dbReference type="SFLD" id="SFLDF00471">
    <property type="entry name" value="Pyruvoyl-dependent_arginine_de"/>
    <property type="match status" value="1"/>
</dbReference>
<dbReference type="PANTHER" id="PTHR40438">
    <property type="entry name" value="PYRUVOYL-DEPENDENT ARGININE DECARBOXYLASE"/>
    <property type="match status" value="1"/>
</dbReference>
<dbReference type="eggNOG" id="arCOG04490">
    <property type="taxonomic scope" value="Archaea"/>
</dbReference>
<dbReference type="PIRSF" id="PIRSF005216">
    <property type="entry name" value="Pyruvoyl-dep_arg_deCO2ase"/>
    <property type="match status" value="1"/>
</dbReference>
<dbReference type="InterPro" id="IPR002724">
    <property type="entry name" value="Pyruvoyl-dep_arg_deCO2ase"/>
</dbReference>
<dbReference type="EMBL" id="CP002792">
    <property type="protein sequence ID" value="AEH07122.1"/>
    <property type="molecule type" value="Genomic_DNA"/>
</dbReference>
<dbReference type="Gene3D" id="3.30.60.30">
    <property type="match status" value="1"/>
</dbReference>
<comment type="similarity">
    <text evidence="1 6">Belongs to the PdaD family.</text>
</comment>
<keyword evidence="4 6" id="KW-0670">Pyruvate</keyword>
<evidence type="ECO:0000256" key="6">
    <source>
        <dbReference type="HAMAP-Rule" id="MF_01404"/>
    </source>
</evidence>
<evidence type="ECO:0000256" key="5">
    <source>
        <dbReference type="ARBA" id="ARBA00049309"/>
    </source>
</evidence>
<evidence type="ECO:0000256" key="1">
    <source>
        <dbReference type="ARBA" id="ARBA00007412"/>
    </source>
</evidence>